<accession>A0A367W8N7</accession>
<comment type="caution">
    <text evidence="2">The sequence shown here is derived from an EMBL/GenBank/DDBJ whole genome shotgun (WGS) entry which is preliminary data.</text>
</comment>
<dbReference type="SUPFAM" id="SSF58104">
    <property type="entry name" value="Methyl-accepting chemotaxis protein (MCP) signaling domain"/>
    <property type="match status" value="1"/>
</dbReference>
<protein>
    <recommendedName>
        <fullName evidence="4">Methyl-accepting transducer domain-containing protein</fullName>
    </recommendedName>
</protein>
<sequence length="207" mass="22496">MELAAARQNVFFKDLINSIPYNIITCDLSANIRFISKDFAGILLGKTDVNFSQIIGTPLKQLHKTFDRAQFSNLGENVAKMPLYHRVRIEGDTLMITITPLLDENDTATGFILSGEVITAQVKMGRTCVSLSEKVREAADSLNILSNDLAESASTGSELAGKIRTEGDSTAQQANHVSAASEEMTQSISEISSQIDRLTEVANRAVS</sequence>
<dbReference type="SUPFAM" id="SSF55785">
    <property type="entry name" value="PYP-like sensor domain (PAS domain)"/>
    <property type="match status" value="1"/>
</dbReference>
<dbReference type="Proteomes" id="UP000252517">
    <property type="component" value="Unassembled WGS sequence"/>
</dbReference>
<dbReference type="EMBL" id="JPWH01000068">
    <property type="protein sequence ID" value="RCK37747.1"/>
    <property type="molecule type" value="Genomic_DNA"/>
</dbReference>
<evidence type="ECO:0000313" key="3">
    <source>
        <dbReference type="Proteomes" id="UP000252517"/>
    </source>
</evidence>
<feature type="compositionally biased region" description="Polar residues" evidence="1">
    <location>
        <begin position="168"/>
        <end position="186"/>
    </location>
</feature>
<feature type="non-terminal residue" evidence="2">
    <location>
        <position position="207"/>
    </location>
</feature>
<dbReference type="Gene3D" id="3.30.450.20">
    <property type="entry name" value="PAS domain"/>
    <property type="match status" value="1"/>
</dbReference>
<reference evidence="2 3" key="1">
    <citation type="submission" date="2014-07" db="EMBL/GenBank/DDBJ databases">
        <title>Draft genome sequence of Thalassospira profundimaris S25-3-2.</title>
        <authorList>
            <person name="Lai Q."/>
            <person name="Shao Z."/>
        </authorList>
    </citation>
    <scope>NUCLEOTIDE SEQUENCE [LARGE SCALE GENOMIC DNA]</scope>
    <source>
        <strain evidence="2 3">S25-3-2</strain>
    </source>
</reference>
<evidence type="ECO:0000256" key="1">
    <source>
        <dbReference type="SAM" id="MobiDB-lite"/>
    </source>
</evidence>
<evidence type="ECO:0000313" key="2">
    <source>
        <dbReference type="EMBL" id="RCK37747.1"/>
    </source>
</evidence>
<dbReference type="AlphaFoldDB" id="A0A367W8N7"/>
<organism evidence="2 3">
    <name type="scientific">Thalassospira profundimaris</name>
    <dbReference type="NCBI Taxonomy" id="502049"/>
    <lineage>
        <taxon>Bacteria</taxon>
        <taxon>Pseudomonadati</taxon>
        <taxon>Pseudomonadota</taxon>
        <taxon>Alphaproteobacteria</taxon>
        <taxon>Rhodospirillales</taxon>
        <taxon>Thalassospiraceae</taxon>
        <taxon>Thalassospira</taxon>
    </lineage>
</organism>
<proteinExistence type="predicted"/>
<evidence type="ECO:0008006" key="4">
    <source>
        <dbReference type="Google" id="ProtNLM"/>
    </source>
</evidence>
<gene>
    <name evidence="2" type="ORF">TH25_25600</name>
</gene>
<feature type="region of interest" description="Disordered" evidence="1">
    <location>
        <begin position="166"/>
        <end position="186"/>
    </location>
</feature>
<dbReference type="InterPro" id="IPR035965">
    <property type="entry name" value="PAS-like_dom_sf"/>
</dbReference>
<name>A0A367W8N7_9PROT</name>